<dbReference type="GO" id="GO:1902201">
    <property type="term" value="P:negative regulation of bacterial-type flagellum-dependent cell motility"/>
    <property type="evidence" value="ECO:0007669"/>
    <property type="project" value="TreeGrafter"/>
</dbReference>
<proteinExistence type="predicted"/>
<dbReference type="RefSeq" id="WP_157984164.1">
    <property type="nucleotide sequence ID" value="NZ_FXWH01000002.1"/>
</dbReference>
<feature type="transmembrane region" description="Helical" evidence="4">
    <location>
        <begin position="51"/>
        <end position="69"/>
    </location>
</feature>
<comment type="cofactor">
    <cofactor evidence="1">
        <name>Mg(2+)</name>
        <dbReference type="ChEBI" id="CHEBI:18420"/>
    </cofactor>
</comment>
<keyword evidence="7" id="KW-1185">Reference proteome</keyword>
<evidence type="ECO:0000256" key="4">
    <source>
        <dbReference type="SAM" id="Phobius"/>
    </source>
</evidence>
<dbReference type="InterPro" id="IPR000160">
    <property type="entry name" value="GGDEF_dom"/>
</dbReference>
<dbReference type="EC" id="2.7.7.65" evidence="2"/>
<evidence type="ECO:0000256" key="2">
    <source>
        <dbReference type="ARBA" id="ARBA00012528"/>
    </source>
</evidence>
<dbReference type="GO" id="GO:0052621">
    <property type="term" value="F:diguanylate cyclase activity"/>
    <property type="evidence" value="ECO:0007669"/>
    <property type="project" value="UniProtKB-EC"/>
</dbReference>
<dbReference type="Proteomes" id="UP000194450">
    <property type="component" value="Unassembled WGS sequence"/>
</dbReference>
<feature type="transmembrane region" description="Helical" evidence="4">
    <location>
        <begin position="148"/>
        <end position="169"/>
    </location>
</feature>
<dbReference type="PROSITE" id="PS50887">
    <property type="entry name" value="GGDEF"/>
    <property type="match status" value="1"/>
</dbReference>
<keyword evidence="4" id="KW-0812">Transmembrane</keyword>
<feature type="transmembrane region" description="Helical" evidence="4">
    <location>
        <begin position="21"/>
        <end position="45"/>
    </location>
</feature>
<evidence type="ECO:0000256" key="1">
    <source>
        <dbReference type="ARBA" id="ARBA00001946"/>
    </source>
</evidence>
<feature type="domain" description="GGDEF" evidence="5">
    <location>
        <begin position="217"/>
        <end position="346"/>
    </location>
</feature>
<dbReference type="SUPFAM" id="SSF55073">
    <property type="entry name" value="Nucleotide cyclase"/>
    <property type="match status" value="1"/>
</dbReference>
<evidence type="ECO:0000313" key="7">
    <source>
        <dbReference type="Proteomes" id="UP000194450"/>
    </source>
</evidence>
<sequence>MKYWRKHHPDIGVDDPRYHQVSLMYSVLIIMLLYFGLIALLNVTLFDDADIALYDFLGFVMVACVYSYVRYGGNFRVAGWAVIATLIFVLLAFIHLAEGRNYSLLWVTILPPFAFFLLGPRAGIWVTGLVFTYSAWFLYQLLDQQVSANLGLGAFLNFVEVGTAQIFLFRYYERSRIKAYDQLRQTSITDPLTGVYNRLHLDNTLKNLLTRANVSEQPLSVLLLDVDYFKRINDSHGHLVGDDVLVALTKVLQNGTRDLDLVGRWGGEEFLLICPDADAKVAYQVAKRLLEQVRSQPLAHGISITVSIGIATSTTNSTAESMLQVADQYMYEAKAAGRNRIGADQLPAE</sequence>
<evidence type="ECO:0000256" key="3">
    <source>
        <dbReference type="ARBA" id="ARBA00034247"/>
    </source>
</evidence>
<keyword evidence="4" id="KW-1133">Transmembrane helix</keyword>
<dbReference type="GO" id="GO:0043709">
    <property type="term" value="P:cell adhesion involved in single-species biofilm formation"/>
    <property type="evidence" value="ECO:0007669"/>
    <property type="project" value="TreeGrafter"/>
</dbReference>
<gene>
    <name evidence="6" type="ORF">SAMN06297229_1906</name>
</gene>
<feature type="transmembrane region" description="Helical" evidence="4">
    <location>
        <begin position="78"/>
        <end position="97"/>
    </location>
</feature>
<dbReference type="FunFam" id="3.30.70.270:FF:000001">
    <property type="entry name" value="Diguanylate cyclase domain protein"/>
    <property type="match status" value="1"/>
</dbReference>
<evidence type="ECO:0000313" key="6">
    <source>
        <dbReference type="EMBL" id="SMQ79989.1"/>
    </source>
</evidence>
<dbReference type="Gene3D" id="3.30.70.270">
    <property type="match status" value="1"/>
</dbReference>
<comment type="catalytic activity">
    <reaction evidence="3">
        <text>2 GTP = 3',3'-c-di-GMP + 2 diphosphate</text>
        <dbReference type="Rhea" id="RHEA:24898"/>
        <dbReference type="ChEBI" id="CHEBI:33019"/>
        <dbReference type="ChEBI" id="CHEBI:37565"/>
        <dbReference type="ChEBI" id="CHEBI:58805"/>
        <dbReference type="EC" id="2.7.7.65"/>
    </reaction>
</comment>
<feature type="transmembrane region" description="Helical" evidence="4">
    <location>
        <begin position="124"/>
        <end position="142"/>
    </location>
</feature>
<dbReference type="InterPro" id="IPR048435">
    <property type="entry name" value="MASE6"/>
</dbReference>
<accession>A0A1Y6G299</accession>
<dbReference type="Pfam" id="PF20966">
    <property type="entry name" value="MASE6"/>
    <property type="match status" value="1"/>
</dbReference>
<protein>
    <recommendedName>
        <fullName evidence="2">diguanylate cyclase</fullName>
        <ecNumber evidence="2">2.7.7.65</ecNumber>
    </recommendedName>
</protein>
<dbReference type="InterPro" id="IPR043128">
    <property type="entry name" value="Rev_trsase/Diguanyl_cyclase"/>
</dbReference>
<dbReference type="AlphaFoldDB" id="A0A1Y6G299"/>
<dbReference type="Pfam" id="PF00990">
    <property type="entry name" value="GGDEF"/>
    <property type="match status" value="1"/>
</dbReference>
<dbReference type="InterPro" id="IPR050469">
    <property type="entry name" value="Diguanylate_Cyclase"/>
</dbReference>
<keyword evidence="4" id="KW-0472">Membrane</keyword>
<reference evidence="7" key="1">
    <citation type="submission" date="2017-04" db="EMBL/GenBank/DDBJ databases">
        <authorList>
            <person name="Varghese N."/>
            <person name="Submissions S."/>
        </authorList>
    </citation>
    <scope>NUCLEOTIDE SEQUENCE [LARGE SCALE GENOMIC DNA]</scope>
</reference>
<dbReference type="PANTHER" id="PTHR45138:SF9">
    <property type="entry name" value="DIGUANYLATE CYCLASE DGCM-RELATED"/>
    <property type="match status" value="1"/>
</dbReference>
<dbReference type="EMBL" id="FXWH01000002">
    <property type="protein sequence ID" value="SMQ79989.1"/>
    <property type="molecule type" value="Genomic_DNA"/>
</dbReference>
<dbReference type="NCBIfam" id="TIGR00254">
    <property type="entry name" value="GGDEF"/>
    <property type="match status" value="1"/>
</dbReference>
<dbReference type="GO" id="GO:0005886">
    <property type="term" value="C:plasma membrane"/>
    <property type="evidence" value="ECO:0007669"/>
    <property type="project" value="TreeGrafter"/>
</dbReference>
<evidence type="ECO:0000259" key="5">
    <source>
        <dbReference type="PROSITE" id="PS50887"/>
    </source>
</evidence>
<organism evidence="6 7">
    <name type="scientific">Pseudidiomarina planktonica</name>
    <dbReference type="NCBI Taxonomy" id="1323738"/>
    <lineage>
        <taxon>Bacteria</taxon>
        <taxon>Pseudomonadati</taxon>
        <taxon>Pseudomonadota</taxon>
        <taxon>Gammaproteobacteria</taxon>
        <taxon>Alteromonadales</taxon>
        <taxon>Idiomarinaceae</taxon>
        <taxon>Pseudidiomarina</taxon>
    </lineage>
</organism>
<dbReference type="OrthoDB" id="9812260at2"/>
<dbReference type="CDD" id="cd01949">
    <property type="entry name" value="GGDEF"/>
    <property type="match status" value="1"/>
</dbReference>
<name>A0A1Y6G299_9GAMM</name>
<dbReference type="PANTHER" id="PTHR45138">
    <property type="entry name" value="REGULATORY COMPONENTS OF SENSORY TRANSDUCTION SYSTEM"/>
    <property type="match status" value="1"/>
</dbReference>
<dbReference type="SMART" id="SM00267">
    <property type="entry name" value="GGDEF"/>
    <property type="match status" value="1"/>
</dbReference>
<dbReference type="InterPro" id="IPR029787">
    <property type="entry name" value="Nucleotide_cyclase"/>
</dbReference>